<evidence type="ECO:0000259" key="2">
    <source>
        <dbReference type="Pfam" id="PF00496"/>
    </source>
</evidence>
<dbReference type="Pfam" id="PF12793">
    <property type="entry name" value="SgrR_N"/>
    <property type="match status" value="1"/>
</dbReference>
<dbReference type="GO" id="GO:0015833">
    <property type="term" value="P:peptide transport"/>
    <property type="evidence" value="ECO:0007669"/>
    <property type="project" value="TreeGrafter"/>
</dbReference>
<evidence type="ECO:0000256" key="1">
    <source>
        <dbReference type="ARBA" id="ARBA00023125"/>
    </source>
</evidence>
<dbReference type="AlphaFoldDB" id="A0A516KE64"/>
<dbReference type="GO" id="GO:1904680">
    <property type="term" value="F:peptide transmembrane transporter activity"/>
    <property type="evidence" value="ECO:0007669"/>
    <property type="project" value="TreeGrafter"/>
</dbReference>
<feature type="domain" description="Solute-binding protein family 5" evidence="2">
    <location>
        <begin position="169"/>
        <end position="487"/>
    </location>
</feature>
<dbReference type="OrthoDB" id="5894719at2"/>
<gene>
    <name evidence="4" type="ORF">FN924_05090</name>
</gene>
<dbReference type="Gene3D" id="3.40.190.10">
    <property type="entry name" value="Periplasmic binding protein-like II"/>
    <property type="match status" value="1"/>
</dbReference>
<sequence>MDLSYFAMRAHLLIREQDLAVSFKLEELEEVWFCTKRNVKRKLHQLVEQGKCTYIPGKGRGNTSTLVFQQPFREEIRTFARWCMEQQKPEELIQLLQLPIPKAWVTNVSRDVRTLFGMQANHQDKDILRTILARDLSTLDPVHSSITFENHMIKQLGDSLVIYDQKQDKIMPHLAHHWRVNDTYKEWTFYLRKGVRFHHQGIMTSEDVAYTFRRFTKSSPYFWMVKDIKKMECVSPYIIRFQLRNSNPFFLRYLSSSNLSILPKDVPFDDSQWIGTGAFQLKERNNKRIVLEAFDSYFLERPFLDRVEFWKIPSETAQTVSYNIHTSDDIQEGIHKREVEVGFRFLAFNFRKTTVVHHLAFREALFHLMDVQQIQKELGREEVLEASSFFPWKSQPRQRDTNKIEGLLKEANYQGETLQLYSLDFPNAKEEARWLQKHAAQYGIHLSVSHFNLEDFYQFSFDQDADLLLMGEVSTLDFHLSFLGAFYNHVLIFRRFFRDDQLAIIDHHLECFKREEDKDKREEIIEEIEAFIKKEHLLIFLQHPIKNRIFHPMIQSIHLESFGQVDFKRLWIV</sequence>
<dbReference type="Pfam" id="PF00496">
    <property type="entry name" value="SBP_bac_5"/>
    <property type="match status" value="1"/>
</dbReference>
<dbReference type="Gene3D" id="3.10.105.10">
    <property type="entry name" value="Dipeptide-binding Protein, Domain 3"/>
    <property type="match status" value="1"/>
</dbReference>
<dbReference type="KEGG" id="aqt:FN924_05090"/>
<reference evidence="4 5" key="1">
    <citation type="submission" date="2019-07" db="EMBL/GenBank/DDBJ databases">
        <authorList>
            <person name="Li J."/>
        </authorList>
    </citation>
    <scope>NUCLEOTIDE SEQUENCE [LARGE SCALE GENOMIC DNA]</scope>
    <source>
        <strain evidence="4 5">TKL69</strain>
    </source>
</reference>
<dbReference type="InterPro" id="IPR025370">
    <property type="entry name" value="SgrR_HTH_N"/>
</dbReference>
<dbReference type="PANTHER" id="PTHR30290">
    <property type="entry name" value="PERIPLASMIC BINDING COMPONENT OF ABC TRANSPORTER"/>
    <property type="match status" value="1"/>
</dbReference>
<accession>A0A516KE64</accession>
<dbReference type="InterPro" id="IPR000914">
    <property type="entry name" value="SBP_5_dom"/>
</dbReference>
<evidence type="ECO:0000313" key="4">
    <source>
        <dbReference type="EMBL" id="QDP39606.1"/>
    </source>
</evidence>
<dbReference type="Proteomes" id="UP000315215">
    <property type="component" value="Chromosome"/>
</dbReference>
<dbReference type="GO" id="GO:0003677">
    <property type="term" value="F:DNA binding"/>
    <property type="evidence" value="ECO:0007669"/>
    <property type="project" value="UniProtKB-KW"/>
</dbReference>
<evidence type="ECO:0000259" key="3">
    <source>
        <dbReference type="Pfam" id="PF12793"/>
    </source>
</evidence>
<protein>
    <submittedName>
        <fullName evidence="4">ABC transporter substrate-binding protein</fullName>
    </submittedName>
</protein>
<evidence type="ECO:0000313" key="5">
    <source>
        <dbReference type="Proteomes" id="UP000315215"/>
    </source>
</evidence>
<keyword evidence="5" id="KW-1185">Reference proteome</keyword>
<feature type="domain" description="Transcriptional regulator SgrR N-terminal HTH" evidence="3">
    <location>
        <begin position="17"/>
        <end position="97"/>
    </location>
</feature>
<dbReference type="SUPFAM" id="SSF53850">
    <property type="entry name" value="Periplasmic binding protein-like II"/>
    <property type="match status" value="1"/>
</dbReference>
<proteinExistence type="predicted"/>
<dbReference type="PANTHER" id="PTHR30290:SF72">
    <property type="entry name" value="HTH-TYPE TRANSCRIPTIONAL REGULATOR SGRR"/>
    <property type="match status" value="1"/>
</dbReference>
<dbReference type="RefSeq" id="WP_143892365.1">
    <property type="nucleotide sequence ID" value="NZ_CP041666.1"/>
</dbReference>
<name>A0A516KE64_9BACI</name>
<dbReference type="EMBL" id="CP041666">
    <property type="protein sequence ID" value="QDP39606.1"/>
    <property type="molecule type" value="Genomic_DNA"/>
</dbReference>
<dbReference type="InterPro" id="IPR039424">
    <property type="entry name" value="SBP_5"/>
</dbReference>
<keyword evidence="1" id="KW-0238">DNA-binding</keyword>
<organism evidence="4 5">
    <name type="scientific">Radiobacillus deserti</name>
    <dbReference type="NCBI Taxonomy" id="2594883"/>
    <lineage>
        <taxon>Bacteria</taxon>
        <taxon>Bacillati</taxon>
        <taxon>Bacillota</taxon>
        <taxon>Bacilli</taxon>
        <taxon>Bacillales</taxon>
        <taxon>Bacillaceae</taxon>
        <taxon>Radiobacillus</taxon>
    </lineage>
</organism>